<keyword evidence="4" id="KW-0521">NADP</keyword>
<evidence type="ECO:0000256" key="2">
    <source>
        <dbReference type="ARBA" id="ARBA00022630"/>
    </source>
</evidence>
<evidence type="ECO:0008006" key="8">
    <source>
        <dbReference type="Google" id="ProtNLM"/>
    </source>
</evidence>
<reference evidence="6 7" key="1">
    <citation type="submission" date="2014-04" db="EMBL/GenBank/DDBJ databases">
        <authorList>
            <consortium name="DOE Joint Genome Institute"/>
            <person name="Kuo A."/>
            <person name="Kohler A."/>
            <person name="Nagy L.G."/>
            <person name="Floudas D."/>
            <person name="Copeland A."/>
            <person name="Barry K.W."/>
            <person name="Cichocki N."/>
            <person name="Veneault-Fourrey C."/>
            <person name="LaButti K."/>
            <person name="Lindquist E.A."/>
            <person name="Lipzen A."/>
            <person name="Lundell T."/>
            <person name="Morin E."/>
            <person name="Murat C."/>
            <person name="Sun H."/>
            <person name="Tunlid A."/>
            <person name="Henrissat B."/>
            <person name="Grigoriev I.V."/>
            <person name="Hibbett D.S."/>
            <person name="Martin F."/>
            <person name="Nordberg H.P."/>
            <person name="Cantor M.N."/>
            <person name="Hua S.X."/>
        </authorList>
    </citation>
    <scope>NUCLEOTIDE SEQUENCE [LARGE SCALE GENOMIC DNA]</scope>
    <source>
        <strain evidence="6 7">LaAM-08-1</strain>
    </source>
</reference>
<dbReference type="OrthoDB" id="66881at2759"/>
<dbReference type="GO" id="GO:0050660">
    <property type="term" value="F:flavin adenine dinucleotide binding"/>
    <property type="evidence" value="ECO:0007669"/>
    <property type="project" value="InterPro"/>
</dbReference>
<evidence type="ECO:0000256" key="4">
    <source>
        <dbReference type="ARBA" id="ARBA00022857"/>
    </source>
</evidence>
<name>A0A0C9WIM0_9AGAR</name>
<dbReference type="EMBL" id="KN838860">
    <property type="protein sequence ID" value="KIJ93179.1"/>
    <property type="molecule type" value="Genomic_DNA"/>
</dbReference>
<dbReference type="GO" id="GO:0050661">
    <property type="term" value="F:NADP binding"/>
    <property type="evidence" value="ECO:0007669"/>
    <property type="project" value="InterPro"/>
</dbReference>
<keyword evidence="7" id="KW-1185">Reference proteome</keyword>
<dbReference type="Gene3D" id="3.50.50.60">
    <property type="entry name" value="FAD/NAD(P)-binding domain"/>
    <property type="match status" value="2"/>
</dbReference>
<evidence type="ECO:0000256" key="5">
    <source>
        <dbReference type="ARBA" id="ARBA00023002"/>
    </source>
</evidence>
<keyword evidence="2" id="KW-0285">Flavoprotein</keyword>
<protein>
    <recommendedName>
        <fullName evidence="8">Flavin-containing monooxygenase</fullName>
    </recommendedName>
</protein>
<organism evidence="6 7">
    <name type="scientific">Laccaria amethystina LaAM-08-1</name>
    <dbReference type="NCBI Taxonomy" id="1095629"/>
    <lineage>
        <taxon>Eukaryota</taxon>
        <taxon>Fungi</taxon>
        <taxon>Dikarya</taxon>
        <taxon>Basidiomycota</taxon>
        <taxon>Agaricomycotina</taxon>
        <taxon>Agaricomycetes</taxon>
        <taxon>Agaricomycetidae</taxon>
        <taxon>Agaricales</taxon>
        <taxon>Agaricineae</taxon>
        <taxon>Hydnangiaceae</taxon>
        <taxon>Laccaria</taxon>
    </lineage>
</organism>
<accession>A0A0C9WIM0</accession>
<keyword evidence="3" id="KW-0274">FAD</keyword>
<dbReference type="Pfam" id="PF00743">
    <property type="entry name" value="FMO-like"/>
    <property type="match status" value="1"/>
</dbReference>
<comment type="similarity">
    <text evidence="1">Belongs to the FMO family.</text>
</comment>
<reference evidence="7" key="2">
    <citation type="submission" date="2015-01" db="EMBL/GenBank/DDBJ databases">
        <title>Evolutionary Origins and Diversification of the Mycorrhizal Mutualists.</title>
        <authorList>
            <consortium name="DOE Joint Genome Institute"/>
            <consortium name="Mycorrhizal Genomics Consortium"/>
            <person name="Kohler A."/>
            <person name="Kuo A."/>
            <person name="Nagy L.G."/>
            <person name="Floudas D."/>
            <person name="Copeland A."/>
            <person name="Barry K.W."/>
            <person name="Cichocki N."/>
            <person name="Veneault-Fourrey C."/>
            <person name="LaButti K."/>
            <person name="Lindquist E.A."/>
            <person name="Lipzen A."/>
            <person name="Lundell T."/>
            <person name="Morin E."/>
            <person name="Murat C."/>
            <person name="Riley R."/>
            <person name="Ohm R."/>
            <person name="Sun H."/>
            <person name="Tunlid A."/>
            <person name="Henrissat B."/>
            <person name="Grigoriev I.V."/>
            <person name="Hibbett D.S."/>
            <person name="Martin F."/>
        </authorList>
    </citation>
    <scope>NUCLEOTIDE SEQUENCE [LARGE SCALE GENOMIC DNA]</scope>
    <source>
        <strain evidence="7">LaAM-08-1</strain>
    </source>
</reference>
<evidence type="ECO:0000313" key="6">
    <source>
        <dbReference type="EMBL" id="KIJ93179.1"/>
    </source>
</evidence>
<dbReference type="HOGENOM" id="CLU_006909_6_0_1"/>
<dbReference type="InterPro" id="IPR036188">
    <property type="entry name" value="FAD/NAD-bd_sf"/>
</dbReference>
<dbReference type="Proteomes" id="UP000054477">
    <property type="component" value="Unassembled WGS sequence"/>
</dbReference>
<dbReference type="PANTHER" id="PTHR23023">
    <property type="entry name" value="DIMETHYLANILINE MONOOXYGENASE"/>
    <property type="match status" value="1"/>
</dbReference>
<keyword evidence="5" id="KW-0560">Oxidoreductase</keyword>
<evidence type="ECO:0000256" key="1">
    <source>
        <dbReference type="ARBA" id="ARBA00009183"/>
    </source>
</evidence>
<dbReference type="InterPro" id="IPR020946">
    <property type="entry name" value="Flavin_mOase-like"/>
</dbReference>
<evidence type="ECO:0000256" key="3">
    <source>
        <dbReference type="ARBA" id="ARBA00022827"/>
    </source>
</evidence>
<proteinExistence type="inferred from homology"/>
<dbReference type="InterPro" id="IPR000960">
    <property type="entry name" value="Flavin_mOase"/>
</dbReference>
<gene>
    <name evidence="6" type="ORF">K443DRAFT_112436</name>
</gene>
<sequence length="463" mass="52005">MSSHPVLPKRILVIGGGPTGLVALRNLTERGQFERVELVERRDDVGGVWYFDEPKNSRGPPRWPSPAYKGLIGNVLPEFLSFSQHPFPKPPSADQPFPTLTETHEYLRSFARPYLSSGVIRLSTEVVRLEEVRGGGWKVVVRDWNEGAEGKEVEESWDAVVVAIGWYDNPVWPETDGLEEVRKRGLARHAKWWQGPEGCQGKRLLVVGNANSSNDIAAHSAPLAKSPVYQSIRRPAFPGYPSLPDERIVMVAPVAKYILKSTPEGDKIDVKLTDGTHILDIDMVQVGTGYKPFPEFIHVLQRGDETQHTPLIAESTIPHRIPSLHRLILYAYNPSLAFIGYPMAYTPFTIADVVSTWLALAWLGETPYPDTVEGRLEFEKERLAAVEKQRAGMDNPSSLMVYNVLGGDEQEYARALKADVVNARPELAAMLPEWNDERTKHREAMHKTKYDALEYARTQKVVE</sequence>
<dbReference type="InterPro" id="IPR050346">
    <property type="entry name" value="FMO-like"/>
</dbReference>
<dbReference type="GO" id="GO:0004499">
    <property type="term" value="F:N,N-dimethylaniline monooxygenase activity"/>
    <property type="evidence" value="ECO:0007669"/>
    <property type="project" value="InterPro"/>
</dbReference>
<dbReference type="PRINTS" id="PR00370">
    <property type="entry name" value="FMOXYGENASE"/>
</dbReference>
<dbReference type="SUPFAM" id="SSF51905">
    <property type="entry name" value="FAD/NAD(P)-binding domain"/>
    <property type="match status" value="1"/>
</dbReference>
<dbReference type="STRING" id="1095629.A0A0C9WIM0"/>
<evidence type="ECO:0000313" key="7">
    <source>
        <dbReference type="Proteomes" id="UP000054477"/>
    </source>
</evidence>
<dbReference type="AlphaFoldDB" id="A0A0C9WIM0"/>